<name>A0A5J6MS17_9PROT</name>
<sequence>MASGLWLAPIVSATAACDPSALGPAVIKVNEARAELRALPVEGEAPTDVTPAAQAAVAAMKARLDELLDAYMRCAARDLDPDRTVAALMKDLATPEPAADAPVHYGDRLVLAAQRPDNQPRLLAVTATFAIPCGSDAVLFVFEPDGDRWREVLRWQSGPYDEISGVHNRIWVRHFQVTGDAVRRIPPIALSPRDFADEWIAADWAQARSWSMTEVRAALKPWHERLHALRYFEFGAIRRCDGPAEHYQAALSPETQDGAVYLRLEGPVSAFRMTGVATEPAPTCSGPDLSGSLATP</sequence>
<accession>A0A5J6MS17</accession>
<organism evidence="1 2">
    <name type="scientific">Hypericibacter adhaerens</name>
    <dbReference type="NCBI Taxonomy" id="2602016"/>
    <lineage>
        <taxon>Bacteria</taxon>
        <taxon>Pseudomonadati</taxon>
        <taxon>Pseudomonadota</taxon>
        <taxon>Alphaproteobacteria</taxon>
        <taxon>Rhodospirillales</taxon>
        <taxon>Dongiaceae</taxon>
        <taxon>Hypericibacter</taxon>
    </lineage>
</organism>
<dbReference type="Proteomes" id="UP000325797">
    <property type="component" value="Chromosome"/>
</dbReference>
<keyword evidence="2" id="KW-1185">Reference proteome</keyword>
<gene>
    <name evidence="1" type="ORF">FRZ61_00370</name>
</gene>
<protein>
    <submittedName>
        <fullName evidence="1">Uncharacterized protein</fullName>
    </submittedName>
</protein>
<evidence type="ECO:0000313" key="1">
    <source>
        <dbReference type="EMBL" id="QEX20123.1"/>
    </source>
</evidence>
<dbReference type="KEGG" id="hadh:FRZ61_00370"/>
<evidence type="ECO:0000313" key="2">
    <source>
        <dbReference type="Proteomes" id="UP000325797"/>
    </source>
</evidence>
<proteinExistence type="predicted"/>
<reference evidence="1 2" key="1">
    <citation type="submission" date="2019-08" db="EMBL/GenBank/DDBJ databases">
        <title>Hyperibacter terrae gen. nov., sp. nov. and Hyperibacter viscosus sp. nov., two new members in the family Rhodospirillaceae isolated from the rhizosphere of Hypericum perforatum.</title>
        <authorList>
            <person name="Noviana Z."/>
        </authorList>
    </citation>
    <scope>NUCLEOTIDE SEQUENCE [LARGE SCALE GENOMIC DNA]</scope>
    <source>
        <strain evidence="1 2">R5959</strain>
    </source>
</reference>
<dbReference type="AlphaFoldDB" id="A0A5J6MS17"/>
<dbReference type="EMBL" id="CP042582">
    <property type="protein sequence ID" value="QEX20123.1"/>
    <property type="molecule type" value="Genomic_DNA"/>
</dbReference>